<keyword evidence="1" id="KW-0802">TPR repeat</keyword>
<dbReference type="RefSeq" id="WP_377943945.1">
    <property type="nucleotide sequence ID" value="NZ_JBHUCX010000043.1"/>
</dbReference>
<dbReference type="PANTHER" id="PTHR37038">
    <property type="entry name" value="TRANSCRIPTIONAL REGULATOR-RELATED"/>
    <property type="match status" value="1"/>
</dbReference>
<gene>
    <name evidence="3" type="ORF">ACFSB2_15215</name>
</gene>
<dbReference type="SMART" id="SM00028">
    <property type="entry name" value="TPR"/>
    <property type="match status" value="3"/>
</dbReference>
<comment type="caution">
    <text evidence="3">The sequence shown here is derived from an EMBL/GenBank/DDBJ whole genome shotgun (WGS) entry which is preliminary data.</text>
</comment>
<dbReference type="PANTHER" id="PTHR37038:SF14">
    <property type="entry name" value="TRANSCRIPTIONAL ACTIVATOR"/>
    <property type="match status" value="1"/>
</dbReference>
<dbReference type="InterPro" id="IPR053163">
    <property type="entry name" value="HTH-type_regulator_Rgg"/>
</dbReference>
<dbReference type="Gene3D" id="1.10.260.40">
    <property type="entry name" value="lambda repressor-like DNA-binding domains"/>
    <property type="match status" value="1"/>
</dbReference>
<organism evidence="3 4">
    <name type="scientific">Alicyclobacillus fodiniaquatilis</name>
    <dbReference type="NCBI Taxonomy" id="1661150"/>
    <lineage>
        <taxon>Bacteria</taxon>
        <taxon>Bacillati</taxon>
        <taxon>Bacillota</taxon>
        <taxon>Bacilli</taxon>
        <taxon>Bacillales</taxon>
        <taxon>Alicyclobacillaceae</taxon>
        <taxon>Alicyclobacillus</taxon>
    </lineage>
</organism>
<evidence type="ECO:0000256" key="1">
    <source>
        <dbReference type="PROSITE-ProRule" id="PRU00339"/>
    </source>
</evidence>
<dbReference type="Proteomes" id="UP001597079">
    <property type="component" value="Unassembled WGS sequence"/>
</dbReference>
<evidence type="ECO:0000313" key="4">
    <source>
        <dbReference type="Proteomes" id="UP001597079"/>
    </source>
</evidence>
<dbReference type="EMBL" id="JBHUCX010000043">
    <property type="protein sequence ID" value="MFD1676052.1"/>
    <property type="molecule type" value="Genomic_DNA"/>
</dbReference>
<name>A0ABW4JI73_9BACL</name>
<accession>A0ABW4JI73</accession>
<dbReference type="InterPro" id="IPR010982">
    <property type="entry name" value="Lambda_DNA-bd_dom_sf"/>
</dbReference>
<dbReference type="SMART" id="SM00530">
    <property type="entry name" value="HTH_XRE"/>
    <property type="match status" value="1"/>
</dbReference>
<evidence type="ECO:0000313" key="3">
    <source>
        <dbReference type="EMBL" id="MFD1676052.1"/>
    </source>
</evidence>
<dbReference type="InterPro" id="IPR011990">
    <property type="entry name" value="TPR-like_helical_dom_sf"/>
</dbReference>
<dbReference type="InterPro" id="IPR001387">
    <property type="entry name" value="Cro/C1-type_HTH"/>
</dbReference>
<feature type="domain" description="HTH cro/C1-type" evidence="2">
    <location>
        <begin position="7"/>
        <end position="60"/>
    </location>
</feature>
<proteinExistence type="predicted"/>
<dbReference type="PROSITE" id="PS50943">
    <property type="entry name" value="HTH_CROC1"/>
    <property type="match status" value="1"/>
</dbReference>
<reference evidence="4" key="1">
    <citation type="journal article" date="2019" name="Int. J. Syst. Evol. Microbiol.">
        <title>The Global Catalogue of Microorganisms (GCM) 10K type strain sequencing project: providing services to taxonomists for standard genome sequencing and annotation.</title>
        <authorList>
            <consortium name="The Broad Institute Genomics Platform"/>
            <consortium name="The Broad Institute Genome Sequencing Center for Infectious Disease"/>
            <person name="Wu L."/>
            <person name="Ma J."/>
        </authorList>
    </citation>
    <scope>NUCLEOTIDE SEQUENCE [LARGE SCALE GENOMIC DNA]</scope>
    <source>
        <strain evidence="4">CGMCC 1.12286</strain>
    </source>
</reference>
<dbReference type="Pfam" id="PF01381">
    <property type="entry name" value="HTH_3"/>
    <property type="match status" value="1"/>
</dbReference>
<dbReference type="InterPro" id="IPR019734">
    <property type="entry name" value="TPR_rpt"/>
</dbReference>
<feature type="repeat" description="TPR" evidence="1">
    <location>
        <begin position="146"/>
        <end position="179"/>
    </location>
</feature>
<sequence length="408" mass="47044">MELGRRIKQLRLSKHLTQEQLVNGFFDRSYLSQIENGKITPPLTTIKLLAERLSVPVNAIMPDEYNYLGLSQSCDLLLNMARTTHDEEITKDAWKVSRKLNSLEKMCEVILVWYKASNHPTSDFQQALFETVNLGASQDMFSDEYWQVMLCVGNTYFRYGMYQQAVSEYRRLIGMFPPQAIRFRTLVNLGSALLELKNFGEAHLAFTEAINQAQSQDTNLGRSYQGLGISSRNLGHLSEAMFHTKKAAELFHKNNDMVRFNNARVNTAVLLLDEFHIQEAQSMLVECYTFCETQNDSIGLSKICEEFARLNFYQHNYELSLDWSDRGIHFLSEDQNTAGRLFAWKTYSYLKMNQQQAAMDCILSIKALFGAKFEETIQLVDPNISPDFKLQLKKVIDLKRLKQVNLVQ</sequence>
<dbReference type="PROSITE" id="PS50005">
    <property type="entry name" value="TPR"/>
    <property type="match status" value="1"/>
</dbReference>
<evidence type="ECO:0000259" key="2">
    <source>
        <dbReference type="PROSITE" id="PS50943"/>
    </source>
</evidence>
<protein>
    <submittedName>
        <fullName evidence="3">Helix-turn-helix domain-containing protein</fullName>
    </submittedName>
</protein>
<dbReference type="SUPFAM" id="SSF48452">
    <property type="entry name" value="TPR-like"/>
    <property type="match status" value="1"/>
</dbReference>
<dbReference type="Gene3D" id="1.25.40.10">
    <property type="entry name" value="Tetratricopeptide repeat domain"/>
    <property type="match status" value="2"/>
</dbReference>
<keyword evidence="4" id="KW-1185">Reference proteome</keyword>
<dbReference type="CDD" id="cd00093">
    <property type="entry name" value="HTH_XRE"/>
    <property type="match status" value="1"/>
</dbReference>
<dbReference type="SUPFAM" id="SSF47413">
    <property type="entry name" value="lambda repressor-like DNA-binding domains"/>
    <property type="match status" value="1"/>
</dbReference>